<dbReference type="FunFam" id="2.20.25.80:FF:000008">
    <property type="entry name" value="WRKY transcription factor 40"/>
    <property type="match status" value="1"/>
</dbReference>
<gene>
    <name evidence="9" type="ORF">MUK42_32314</name>
</gene>
<evidence type="ECO:0000256" key="4">
    <source>
        <dbReference type="ARBA" id="ARBA00023125"/>
    </source>
</evidence>
<dbReference type="InterPro" id="IPR044810">
    <property type="entry name" value="WRKY_plant"/>
</dbReference>
<keyword evidence="10" id="KW-1185">Reference proteome</keyword>
<keyword evidence="6" id="KW-0539">Nucleus</keyword>
<comment type="subcellular location">
    <subcellularLocation>
        <location evidence="1">Nucleus</location>
    </subcellularLocation>
</comment>
<dbReference type="GO" id="GO:0005634">
    <property type="term" value="C:nucleus"/>
    <property type="evidence" value="ECO:0007669"/>
    <property type="project" value="UniProtKB-SubCell"/>
</dbReference>
<comment type="similarity">
    <text evidence="2">Belongs to the WRKY group II-a family.</text>
</comment>
<name>A0A9E7FMV4_9LILI</name>
<organism evidence="9 10">
    <name type="scientific">Musa troglodytarum</name>
    <name type="common">fe'i banana</name>
    <dbReference type="NCBI Taxonomy" id="320322"/>
    <lineage>
        <taxon>Eukaryota</taxon>
        <taxon>Viridiplantae</taxon>
        <taxon>Streptophyta</taxon>
        <taxon>Embryophyta</taxon>
        <taxon>Tracheophyta</taxon>
        <taxon>Spermatophyta</taxon>
        <taxon>Magnoliopsida</taxon>
        <taxon>Liliopsida</taxon>
        <taxon>Zingiberales</taxon>
        <taxon>Musaceae</taxon>
        <taxon>Musa</taxon>
    </lineage>
</organism>
<accession>A0A9E7FMV4</accession>
<dbReference type="PROSITE" id="PS50811">
    <property type="entry name" value="WRKY"/>
    <property type="match status" value="1"/>
</dbReference>
<reference evidence="9" key="1">
    <citation type="submission" date="2022-05" db="EMBL/GenBank/DDBJ databases">
        <title>The Musa troglodytarum L. genome provides insights into the mechanism of non-climacteric behaviour and enrichment of carotenoids.</title>
        <authorList>
            <person name="Wang J."/>
        </authorList>
    </citation>
    <scope>NUCLEOTIDE SEQUENCE</scope>
    <source>
        <tissue evidence="9">Leaf</tissue>
    </source>
</reference>
<dbReference type="Proteomes" id="UP001055439">
    <property type="component" value="Chromosome 4"/>
</dbReference>
<evidence type="ECO:0000256" key="1">
    <source>
        <dbReference type="ARBA" id="ARBA00004123"/>
    </source>
</evidence>
<dbReference type="InterPro" id="IPR036576">
    <property type="entry name" value="WRKY_dom_sf"/>
</dbReference>
<feature type="coiled-coil region" evidence="7">
    <location>
        <begin position="55"/>
        <end position="82"/>
    </location>
</feature>
<dbReference type="GO" id="GO:0043565">
    <property type="term" value="F:sequence-specific DNA binding"/>
    <property type="evidence" value="ECO:0007669"/>
    <property type="project" value="InterPro"/>
</dbReference>
<dbReference type="SMART" id="SM00774">
    <property type="entry name" value="WRKY"/>
    <property type="match status" value="1"/>
</dbReference>
<dbReference type="Gene3D" id="2.20.25.80">
    <property type="entry name" value="WRKY domain"/>
    <property type="match status" value="1"/>
</dbReference>
<feature type="domain" description="WRKY" evidence="8">
    <location>
        <begin position="126"/>
        <end position="192"/>
    </location>
</feature>
<keyword evidence="4" id="KW-0238">DNA-binding</keyword>
<dbReference type="Pfam" id="PF03106">
    <property type="entry name" value="WRKY"/>
    <property type="match status" value="1"/>
</dbReference>
<dbReference type="SUPFAM" id="SSF118290">
    <property type="entry name" value="WRKY DNA-binding domain"/>
    <property type="match status" value="1"/>
</dbReference>
<dbReference type="GO" id="GO:0003700">
    <property type="term" value="F:DNA-binding transcription factor activity"/>
    <property type="evidence" value="ECO:0007669"/>
    <property type="project" value="InterPro"/>
</dbReference>
<evidence type="ECO:0000256" key="5">
    <source>
        <dbReference type="ARBA" id="ARBA00023163"/>
    </source>
</evidence>
<keyword evidence="3" id="KW-0805">Transcription regulation</keyword>
<dbReference type="EMBL" id="CP097506">
    <property type="protein sequence ID" value="URD96783.1"/>
    <property type="molecule type" value="Genomic_DNA"/>
</dbReference>
<evidence type="ECO:0000313" key="9">
    <source>
        <dbReference type="EMBL" id="URD96783.1"/>
    </source>
</evidence>
<evidence type="ECO:0000256" key="6">
    <source>
        <dbReference type="ARBA" id="ARBA00023242"/>
    </source>
</evidence>
<dbReference type="InterPro" id="IPR003657">
    <property type="entry name" value="WRKY_dom"/>
</dbReference>
<dbReference type="GO" id="GO:0051707">
    <property type="term" value="P:response to other organism"/>
    <property type="evidence" value="ECO:0007669"/>
    <property type="project" value="UniProtKB-ARBA"/>
</dbReference>
<dbReference type="AlphaFoldDB" id="A0A9E7FMV4"/>
<evidence type="ECO:0000256" key="7">
    <source>
        <dbReference type="SAM" id="Coils"/>
    </source>
</evidence>
<evidence type="ECO:0000256" key="2">
    <source>
        <dbReference type="ARBA" id="ARBA00008189"/>
    </source>
</evidence>
<sequence>MSLQDQCKLLYISSSFIRLLGPLILAFEPSMDSERINPSPSLALSIGRSPDQASNGDLEAKLNELSEENKRLNEMVKAVYSNHTALHHQLMELTNSVPPAEKRKRKRMCANMTGIYTTSVRIDASSSSLVVRDGYHWRKYGQKVTKDNPSPRAYFRCSFAPSCPAKKKVQRSAEDSSVLIATYEGEHNHDPPTARDKSLPCFVSLGSSDSAVALDLRPHGFGSEVECVEFQRILAEKMASSLTQDPSFAEALASAISGRMFQRLHAQS</sequence>
<dbReference type="PANTHER" id="PTHR31429">
    <property type="entry name" value="WRKY TRANSCRIPTION FACTOR 36-RELATED"/>
    <property type="match status" value="1"/>
</dbReference>
<evidence type="ECO:0000256" key="3">
    <source>
        <dbReference type="ARBA" id="ARBA00023015"/>
    </source>
</evidence>
<evidence type="ECO:0000259" key="8">
    <source>
        <dbReference type="PROSITE" id="PS50811"/>
    </source>
</evidence>
<keyword evidence="7" id="KW-0175">Coiled coil</keyword>
<proteinExistence type="inferred from homology"/>
<evidence type="ECO:0000313" key="10">
    <source>
        <dbReference type="Proteomes" id="UP001055439"/>
    </source>
</evidence>
<keyword evidence="5" id="KW-0804">Transcription</keyword>
<protein>
    <submittedName>
        <fullName evidence="9">WRKY transcription factor</fullName>
    </submittedName>
</protein>
<dbReference type="OrthoDB" id="1931489at2759"/>
<dbReference type="PANTHER" id="PTHR31429:SF3">
    <property type="entry name" value="WRKY TRANSCRIPTION FACTOR 40-RELATED"/>
    <property type="match status" value="1"/>
</dbReference>